<evidence type="ECO:0000313" key="1">
    <source>
        <dbReference type="EMBL" id="OGY46261.1"/>
    </source>
</evidence>
<evidence type="ECO:0000313" key="2">
    <source>
        <dbReference type="Proteomes" id="UP000178240"/>
    </source>
</evidence>
<dbReference type="EMBL" id="MHIE01000006">
    <property type="protein sequence ID" value="OGY46261.1"/>
    <property type="molecule type" value="Genomic_DNA"/>
</dbReference>
<comment type="caution">
    <text evidence="1">The sequence shown here is derived from an EMBL/GenBank/DDBJ whole genome shotgun (WGS) entry which is preliminary data.</text>
</comment>
<gene>
    <name evidence="1" type="ORF">A2744_04700</name>
</gene>
<sequence length="320" mass="37602">MPLKSLQKRIVSTIAYFDMFDYPLTAVEIWKWLYRDDSSSQNQNCSLADILFGLQSVDLEPIIDVKDGFYFLLGRREIILTRLNRYCLAKTKFNIALKVTVWLRSLAFVQLVCVCNNVSYSNGAKKSDIDFFIVTSRGRLWLTRLMVTLVVNLLRRRRHGQKTANRVCLSFYTSEDYLNMSGIGLKPADPYLAYWLATLIPLYNRHETYPKLLSANGWLKDYLPNFYSNVLSDRRQVKEDRWLNYFRGLDEMILAGFLGGWLEKFSKRLQIKRIRRYAGALVDLPTTEVVISDEILKLHTTDRRQYYRQLWLDKLNQLIA</sequence>
<dbReference type="AlphaFoldDB" id="A0A1G1Y203"/>
<evidence type="ECO:0008006" key="3">
    <source>
        <dbReference type="Google" id="ProtNLM"/>
    </source>
</evidence>
<reference evidence="1 2" key="1">
    <citation type="journal article" date="2016" name="Nat. Commun.">
        <title>Thousands of microbial genomes shed light on interconnected biogeochemical processes in an aquifer system.</title>
        <authorList>
            <person name="Anantharaman K."/>
            <person name="Brown C.T."/>
            <person name="Hug L.A."/>
            <person name="Sharon I."/>
            <person name="Castelle C.J."/>
            <person name="Probst A.J."/>
            <person name="Thomas B.C."/>
            <person name="Singh A."/>
            <person name="Wilkins M.J."/>
            <person name="Karaoz U."/>
            <person name="Brodie E.L."/>
            <person name="Williams K.H."/>
            <person name="Hubbard S.S."/>
            <person name="Banfield J.F."/>
        </authorList>
    </citation>
    <scope>NUCLEOTIDE SEQUENCE [LARGE SCALE GENOMIC DNA]</scope>
</reference>
<protein>
    <recommendedName>
        <fullName evidence="3">Polymerase nucleotidyl transferase domain-containing protein</fullName>
    </recommendedName>
</protein>
<name>A0A1G1Y203_9BACT</name>
<dbReference type="Proteomes" id="UP000178240">
    <property type="component" value="Unassembled WGS sequence"/>
</dbReference>
<dbReference type="STRING" id="1797535.A2744_04700"/>
<accession>A0A1G1Y203</accession>
<proteinExistence type="predicted"/>
<organism evidence="1 2">
    <name type="scientific">Candidatus Buchananbacteria bacterium RIFCSPHIGHO2_01_FULL_44_11</name>
    <dbReference type="NCBI Taxonomy" id="1797535"/>
    <lineage>
        <taxon>Bacteria</taxon>
        <taxon>Candidatus Buchananiibacteriota</taxon>
    </lineage>
</organism>